<gene>
    <name evidence="1" type="ORF">AB852_09470</name>
</gene>
<dbReference type="Gene3D" id="3.40.630.100">
    <property type="entry name" value="Poly-gamma-glutamate hydrolase, zinc-binding motif"/>
    <property type="match status" value="1"/>
</dbReference>
<dbReference type="InterPro" id="IPR008585">
    <property type="entry name" value="Gamma_PGA_hydro"/>
</dbReference>
<protein>
    <recommendedName>
        <fullName evidence="3">Phage replication protein</fullName>
    </recommendedName>
</protein>
<sequence>MPVIPATRRTPFVTNTDLYRDPQFTEGTHYARRYKRQARTDADLAASHPFTRTTVLALHGGGIEPGTSEIALGIAGYDPATLAPVVPVPPDGRAVHDYWMFEGLLGTPTGPGDPSNSDLHITSTRCDDLVALSMAGGSANVISVHGCNVDQLKQTVPQGPGIPNPAVDSVLVGGLNATFKALLIQELGLANITAYDGDLVPALAGTDPDNPCNRGLLRQGAQLELTLGLRKSMFGTFTRPGRPGSTTAKFGHFVNACRSAIHQMEQRTDQAHY</sequence>
<reference evidence="1 2" key="1">
    <citation type="submission" date="2015-06" db="EMBL/GenBank/DDBJ databases">
        <title>Cloning and characterization of the uncialamcin biosynthetic gene cluster.</title>
        <authorList>
            <person name="Yan X."/>
            <person name="Huang T."/>
            <person name="Ge H."/>
            <person name="Shen B."/>
        </authorList>
    </citation>
    <scope>NUCLEOTIDE SEQUENCE [LARGE SCALE GENOMIC DNA]</scope>
    <source>
        <strain evidence="1 2">DCA2648</strain>
    </source>
</reference>
<dbReference type="Proteomes" id="UP000186455">
    <property type="component" value="Unassembled WGS sequence"/>
</dbReference>
<evidence type="ECO:0000313" key="1">
    <source>
        <dbReference type="EMBL" id="OKH95180.1"/>
    </source>
</evidence>
<dbReference type="InterPro" id="IPR038128">
    <property type="entry name" value="Gamma_PGA_hydro_sf"/>
</dbReference>
<evidence type="ECO:0000313" key="2">
    <source>
        <dbReference type="Proteomes" id="UP000186455"/>
    </source>
</evidence>
<organism evidence="1 2">
    <name type="scientific">Streptomyces uncialis</name>
    <dbReference type="NCBI Taxonomy" id="1048205"/>
    <lineage>
        <taxon>Bacteria</taxon>
        <taxon>Bacillati</taxon>
        <taxon>Actinomycetota</taxon>
        <taxon>Actinomycetes</taxon>
        <taxon>Kitasatosporales</taxon>
        <taxon>Streptomycetaceae</taxon>
        <taxon>Streptomyces</taxon>
    </lineage>
</organism>
<dbReference type="Pfam" id="PF05908">
    <property type="entry name" value="Gamma_PGA_hydro"/>
    <property type="match status" value="2"/>
</dbReference>
<proteinExistence type="predicted"/>
<dbReference type="AlphaFoldDB" id="A0A1Q4VBW8"/>
<dbReference type="STRING" id="1048205.AB852_09470"/>
<dbReference type="EMBL" id="LFBV01000002">
    <property type="protein sequence ID" value="OKH95180.1"/>
    <property type="molecule type" value="Genomic_DNA"/>
</dbReference>
<comment type="caution">
    <text evidence="1">The sequence shown here is derived from an EMBL/GenBank/DDBJ whole genome shotgun (WGS) entry which is preliminary data.</text>
</comment>
<keyword evidence="2" id="KW-1185">Reference proteome</keyword>
<evidence type="ECO:0008006" key="3">
    <source>
        <dbReference type="Google" id="ProtNLM"/>
    </source>
</evidence>
<name>A0A1Q4VBW8_9ACTN</name>
<accession>A0A1Q4VBW8</accession>